<feature type="transmembrane region" description="Helical" evidence="5">
    <location>
        <begin position="36"/>
        <end position="60"/>
    </location>
</feature>
<dbReference type="EMBL" id="JAGMUV010000021">
    <property type="protein sequence ID" value="KAH7124708.1"/>
    <property type="molecule type" value="Genomic_DNA"/>
</dbReference>
<feature type="transmembrane region" description="Helical" evidence="5">
    <location>
        <begin position="99"/>
        <end position="126"/>
    </location>
</feature>
<keyword evidence="2 5" id="KW-0812">Transmembrane</keyword>
<proteinExistence type="predicted"/>
<gene>
    <name evidence="6" type="ORF">EDB81DRAFT_811514</name>
</gene>
<feature type="transmembrane region" description="Helical" evidence="5">
    <location>
        <begin position="133"/>
        <end position="154"/>
    </location>
</feature>
<keyword evidence="3 5" id="KW-1133">Transmembrane helix</keyword>
<name>A0A9P9DSR3_9HYPO</name>
<reference evidence="6" key="1">
    <citation type="journal article" date="2021" name="Nat. Commun.">
        <title>Genetic determinants of endophytism in the Arabidopsis root mycobiome.</title>
        <authorList>
            <person name="Mesny F."/>
            <person name="Miyauchi S."/>
            <person name="Thiergart T."/>
            <person name="Pickel B."/>
            <person name="Atanasova L."/>
            <person name="Karlsson M."/>
            <person name="Huettel B."/>
            <person name="Barry K.W."/>
            <person name="Haridas S."/>
            <person name="Chen C."/>
            <person name="Bauer D."/>
            <person name="Andreopoulos W."/>
            <person name="Pangilinan J."/>
            <person name="LaButti K."/>
            <person name="Riley R."/>
            <person name="Lipzen A."/>
            <person name="Clum A."/>
            <person name="Drula E."/>
            <person name="Henrissat B."/>
            <person name="Kohler A."/>
            <person name="Grigoriev I.V."/>
            <person name="Martin F.M."/>
            <person name="Hacquard S."/>
        </authorList>
    </citation>
    <scope>NUCLEOTIDE SEQUENCE</scope>
    <source>
        <strain evidence="6">MPI-CAGE-AT-0147</strain>
    </source>
</reference>
<dbReference type="Proteomes" id="UP000738349">
    <property type="component" value="Unassembled WGS sequence"/>
</dbReference>
<evidence type="ECO:0000256" key="3">
    <source>
        <dbReference type="ARBA" id="ARBA00022989"/>
    </source>
</evidence>
<protein>
    <submittedName>
        <fullName evidence="6">Uncharacterized protein</fullName>
    </submittedName>
</protein>
<evidence type="ECO:0000256" key="1">
    <source>
        <dbReference type="ARBA" id="ARBA00004141"/>
    </source>
</evidence>
<dbReference type="Pfam" id="PF04193">
    <property type="entry name" value="PQ-loop"/>
    <property type="match status" value="1"/>
</dbReference>
<keyword evidence="4 5" id="KW-0472">Membrane</keyword>
<sequence>MLLIPYFLRIILSILTFLSFLPQIQRIILKKSGADISLFYILLNTISATEQSTLGFYYIVSRSYDSDFFVHDPRNLGRVVAFYVSFLFISVVPRDDKEWYGALFYGIHSMAINPLVTLGGIAAFFFQWQQASALSSVGLAAQAFVFAAVALSWIARVQFVEMKRWGPDFPLKAWYQLVGWAAVDNGIFAIVQAALLYLSRRHHRRKSSEEEPLLSH</sequence>
<evidence type="ECO:0000256" key="4">
    <source>
        <dbReference type="ARBA" id="ARBA00023136"/>
    </source>
</evidence>
<dbReference type="AlphaFoldDB" id="A0A9P9DSR3"/>
<accession>A0A9P9DSR3</accession>
<dbReference type="GO" id="GO:0016020">
    <property type="term" value="C:membrane"/>
    <property type="evidence" value="ECO:0007669"/>
    <property type="project" value="UniProtKB-SubCell"/>
</dbReference>
<evidence type="ECO:0000256" key="2">
    <source>
        <dbReference type="ARBA" id="ARBA00022692"/>
    </source>
</evidence>
<feature type="transmembrane region" description="Helical" evidence="5">
    <location>
        <begin position="174"/>
        <end position="198"/>
    </location>
</feature>
<feature type="transmembrane region" description="Helical" evidence="5">
    <location>
        <begin position="76"/>
        <end position="93"/>
    </location>
</feature>
<evidence type="ECO:0000313" key="7">
    <source>
        <dbReference type="Proteomes" id="UP000738349"/>
    </source>
</evidence>
<organism evidence="6 7">
    <name type="scientific">Dactylonectria macrodidyma</name>
    <dbReference type="NCBI Taxonomy" id="307937"/>
    <lineage>
        <taxon>Eukaryota</taxon>
        <taxon>Fungi</taxon>
        <taxon>Dikarya</taxon>
        <taxon>Ascomycota</taxon>
        <taxon>Pezizomycotina</taxon>
        <taxon>Sordariomycetes</taxon>
        <taxon>Hypocreomycetidae</taxon>
        <taxon>Hypocreales</taxon>
        <taxon>Nectriaceae</taxon>
        <taxon>Dactylonectria</taxon>
    </lineage>
</organism>
<keyword evidence="7" id="KW-1185">Reference proteome</keyword>
<dbReference type="InterPro" id="IPR006603">
    <property type="entry name" value="PQ-loop_rpt"/>
</dbReference>
<comment type="caution">
    <text evidence="6">The sequence shown here is derived from an EMBL/GenBank/DDBJ whole genome shotgun (WGS) entry which is preliminary data.</text>
</comment>
<dbReference type="Gene3D" id="1.20.1280.290">
    <property type="match status" value="1"/>
</dbReference>
<evidence type="ECO:0000313" key="6">
    <source>
        <dbReference type="EMBL" id="KAH7124708.1"/>
    </source>
</evidence>
<dbReference type="OrthoDB" id="5139341at2759"/>
<comment type="subcellular location">
    <subcellularLocation>
        <location evidence="1">Membrane</location>
        <topology evidence="1">Multi-pass membrane protein</topology>
    </subcellularLocation>
</comment>
<evidence type="ECO:0000256" key="5">
    <source>
        <dbReference type="SAM" id="Phobius"/>
    </source>
</evidence>